<dbReference type="PANTHER" id="PTHR38037">
    <property type="entry name" value="ZN_PROTEASE DOMAIN-CONTAINING PROTEIN"/>
    <property type="match status" value="1"/>
</dbReference>
<name>A0A6G9IDV4_9GAMM</name>
<dbReference type="Pfam" id="PF05618">
    <property type="entry name" value="Zn_protease"/>
    <property type="match status" value="1"/>
</dbReference>
<keyword evidence="3" id="KW-1185">Reference proteome</keyword>
<reference evidence="2 3" key="1">
    <citation type="submission" date="2020-03" db="EMBL/GenBank/DDBJ databases">
        <title>Complete genome sequence of Orbus sp. IPMB12 (BCRC 80908).</title>
        <authorList>
            <person name="Lo W.-S."/>
            <person name="Chang T.-H."/>
            <person name="Kuo C.-H."/>
        </authorList>
    </citation>
    <scope>NUCLEOTIDE SEQUENCE [LARGE SCALE GENOMIC DNA]</scope>
    <source>
        <strain evidence="2 3">IPMB12</strain>
    </source>
</reference>
<dbReference type="SUPFAM" id="SSF50630">
    <property type="entry name" value="Acid proteases"/>
    <property type="match status" value="1"/>
</dbReference>
<dbReference type="InterPro" id="IPR008503">
    <property type="entry name" value="Asp_endopeptidase"/>
</dbReference>
<dbReference type="EMBL" id="CP050253">
    <property type="protein sequence ID" value="QIQ22413.1"/>
    <property type="molecule type" value="Genomic_DNA"/>
</dbReference>
<dbReference type="Proteomes" id="UP000501168">
    <property type="component" value="Chromosome"/>
</dbReference>
<evidence type="ECO:0000313" key="3">
    <source>
        <dbReference type="Proteomes" id="UP000501168"/>
    </source>
</evidence>
<dbReference type="GO" id="GO:0006508">
    <property type="term" value="P:proteolysis"/>
    <property type="evidence" value="ECO:0007669"/>
    <property type="project" value="UniProtKB-KW"/>
</dbReference>
<feature type="domain" description="Retropepsin-like aspartic endopeptidase" evidence="1">
    <location>
        <begin position="15"/>
        <end position="152"/>
    </location>
</feature>
<evidence type="ECO:0000313" key="2">
    <source>
        <dbReference type="EMBL" id="QIQ22413.1"/>
    </source>
</evidence>
<gene>
    <name evidence="2" type="ORF">IPMB12_06055</name>
</gene>
<dbReference type="AlphaFoldDB" id="A0A6G9IDV4"/>
<protein>
    <submittedName>
        <fullName evidence="2">ATP-dependent zinc protease</fullName>
    </submittedName>
</protein>
<dbReference type="InParanoid" id="A0A6G9IDV4"/>
<keyword evidence="2" id="KW-0378">Hydrolase</keyword>
<accession>A0A6G9IDV4</accession>
<organism evidence="2 3">
    <name type="scientific">Zophobihabitans entericus</name>
    <dbReference type="NCBI Taxonomy" id="1635327"/>
    <lineage>
        <taxon>Bacteria</taxon>
        <taxon>Pseudomonadati</taxon>
        <taxon>Pseudomonadota</taxon>
        <taxon>Gammaproteobacteria</taxon>
        <taxon>Orbales</taxon>
        <taxon>Orbaceae</taxon>
        <taxon>Zophobihabitans</taxon>
    </lineage>
</organism>
<keyword evidence="2" id="KW-0645">Protease</keyword>
<sequence>MLVFMSSSFAAQKPIYGIYEKVKLVEFDNVVVRAKFDTGALTTSLGATNIHIFDKDGVDWVRFTPQIEGVTLPEMESPLVRHSNIKRRSGDTSDDVLHTVRPVIMLDICFDGKIYSVEANLTDRSRFNYPLLVGKTALQEFNILIDPKLKYQSKPDCK</sequence>
<dbReference type="Gene3D" id="2.40.70.10">
    <property type="entry name" value="Acid Proteases"/>
    <property type="match status" value="1"/>
</dbReference>
<dbReference type="InterPro" id="IPR021109">
    <property type="entry name" value="Peptidase_aspartic_dom_sf"/>
</dbReference>
<proteinExistence type="predicted"/>
<dbReference type="GO" id="GO:0008233">
    <property type="term" value="F:peptidase activity"/>
    <property type="evidence" value="ECO:0007669"/>
    <property type="project" value="UniProtKB-KW"/>
</dbReference>
<dbReference type="KEGG" id="orb:IPMB12_06055"/>
<evidence type="ECO:0000259" key="1">
    <source>
        <dbReference type="Pfam" id="PF05618"/>
    </source>
</evidence>
<dbReference type="PANTHER" id="PTHR38037:SF2">
    <property type="entry name" value="ATP-DEPENDENT ZINC PROTEASE DOMAIN-CONTAINING PROTEIN-RELATED"/>
    <property type="match status" value="1"/>
</dbReference>